<dbReference type="InterPro" id="IPR043129">
    <property type="entry name" value="ATPase_NBD"/>
</dbReference>
<evidence type="ECO:0000259" key="9">
    <source>
        <dbReference type="PROSITE" id="PS50263"/>
    </source>
</evidence>
<reference evidence="10 11" key="2">
    <citation type="journal article" date="2014" name="J. Gen. Appl. Microbiol.">
        <title>The early diverging ascomycetous budding yeast Saitoella complicata has three histone deacetylases belonging to the Clr6, Hos2, and Rpd3 lineages.</title>
        <authorList>
            <person name="Nishida H."/>
            <person name="Matsumoto T."/>
            <person name="Kondo S."/>
            <person name="Hamamoto M."/>
            <person name="Yoshikawa H."/>
        </authorList>
    </citation>
    <scope>NUCLEOTIDE SEQUENCE [LARGE SCALE GENOMIC DNA]</scope>
    <source>
        <strain evidence="10 11">NRRL Y-17804</strain>
    </source>
</reference>
<dbReference type="GO" id="GO:0006541">
    <property type="term" value="P:glutamine metabolic process"/>
    <property type="evidence" value="ECO:0007669"/>
    <property type="project" value="TreeGrafter"/>
</dbReference>
<comment type="catalytic activity">
    <reaction evidence="8">
        <text>L-threonylcarbamoyladenylate + adenosine(37) in tRNA = N(6)-L-threonylcarbamoyladenosine(37) in tRNA + AMP + H(+)</text>
        <dbReference type="Rhea" id="RHEA:37059"/>
        <dbReference type="Rhea" id="RHEA-COMP:10162"/>
        <dbReference type="Rhea" id="RHEA-COMP:10163"/>
        <dbReference type="ChEBI" id="CHEBI:15378"/>
        <dbReference type="ChEBI" id="CHEBI:73682"/>
        <dbReference type="ChEBI" id="CHEBI:74411"/>
        <dbReference type="ChEBI" id="CHEBI:74418"/>
        <dbReference type="ChEBI" id="CHEBI:456215"/>
        <dbReference type="EC" id="2.3.1.234"/>
    </reaction>
</comment>
<evidence type="ECO:0000256" key="8">
    <source>
        <dbReference type="ARBA" id="ARBA00048117"/>
    </source>
</evidence>
<comment type="caution">
    <text evidence="10">The sequence shown here is derived from an EMBL/GenBank/DDBJ whole genome shotgun (WGS) entry which is preliminary data.</text>
</comment>
<evidence type="ECO:0000256" key="2">
    <source>
        <dbReference type="ARBA" id="ARBA00012156"/>
    </source>
</evidence>
<protein>
    <recommendedName>
        <fullName evidence="2">N(6)-L-threonylcarbamoyladenine synthase</fullName>
        <ecNumber evidence="2">2.3.1.234</ecNumber>
    </recommendedName>
</protein>
<dbReference type="GO" id="GO:0006528">
    <property type="term" value="P:asparagine metabolic process"/>
    <property type="evidence" value="ECO:0007669"/>
    <property type="project" value="TreeGrafter"/>
</dbReference>
<dbReference type="InterPro" id="IPR000905">
    <property type="entry name" value="Gcp-like_dom"/>
</dbReference>
<dbReference type="InterPro" id="IPR036526">
    <property type="entry name" value="C-N_Hydrolase_sf"/>
</dbReference>
<dbReference type="FunFam" id="3.60.110.10:FF:000002">
    <property type="entry name" value="Nitrilase family member 2"/>
    <property type="match status" value="1"/>
</dbReference>
<dbReference type="SUPFAM" id="SSF53067">
    <property type="entry name" value="Actin-like ATPase domain"/>
    <property type="match status" value="1"/>
</dbReference>
<keyword evidence="4" id="KW-0819">tRNA processing</keyword>
<dbReference type="PANTHER" id="PTHR23088">
    <property type="entry name" value="NITRILASE-RELATED"/>
    <property type="match status" value="1"/>
</dbReference>
<dbReference type="EMBL" id="BACD03000071">
    <property type="protein sequence ID" value="GAO52483.1"/>
    <property type="molecule type" value="Genomic_DNA"/>
</dbReference>
<reference evidence="10 11" key="1">
    <citation type="journal article" date="2011" name="J. Gen. Appl. Microbiol.">
        <title>Draft genome sequencing of the enigmatic yeast Saitoella complicata.</title>
        <authorList>
            <person name="Nishida H."/>
            <person name="Hamamoto M."/>
            <person name="Sugiyama J."/>
        </authorList>
    </citation>
    <scope>NUCLEOTIDE SEQUENCE [LARGE SCALE GENOMIC DNA]</scope>
    <source>
        <strain evidence="10 11">NRRL Y-17804</strain>
    </source>
</reference>
<evidence type="ECO:0000256" key="4">
    <source>
        <dbReference type="ARBA" id="ARBA00022694"/>
    </source>
</evidence>
<evidence type="ECO:0000256" key="6">
    <source>
        <dbReference type="ARBA" id="ARBA00022801"/>
    </source>
</evidence>
<feature type="domain" description="CN hydrolase" evidence="9">
    <location>
        <begin position="182"/>
        <end position="439"/>
    </location>
</feature>
<dbReference type="GO" id="GO:0006107">
    <property type="term" value="P:oxaloacetate metabolic process"/>
    <property type="evidence" value="ECO:0007669"/>
    <property type="project" value="TreeGrafter"/>
</dbReference>
<dbReference type="InterPro" id="IPR001110">
    <property type="entry name" value="UPF0012_CS"/>
</dbReference>
<proteinExistence type="inferred from homology"/>
<keyword evidence="7" id="KW-0012">Acyltransferase</keyword>
<sequence>MILRALRSRTPLQITGQKRRLTCLAIETSCDDTCVALLRQPTPTSPCKIISNLTHRSLHLHEQYGGIHPLVSVHSHIQNLSRLIRQTVDAHIRGPDGLEVDLVAVTRGPGMQGCLAVGMSHARALAAAWGSRDSPLNTPEPAVIRCQQSESTKLTIEYAIHIRQPTNMSSLNLIPKTFTSTVRLALIQLATTADKSTNLARARKHVLEAASNGARIVVLPECFNSPYGTQHFPKYAEAHEEGADSYKALSEMAKEGGVYLVGGSIPEKEGDKLFNTSYSFSPSGTLLAKHRKLHLFDIDVPGKIRFQESEVLTGGDKFTSFTTEFGTIGVGICYDIRFPEMAMHAARNGAFLMVYPGAFNLTTGPLHWELLVRARAVDNQIYTAVCSPARDTSDANAYHAWGYSTIVDPNGEILAKAGLGDEEGRKGCEECIVYADVVPERMQEVRMGIPVTQQRRFDVYKNVGEMEVKSEAI</sequence>
<dbReference type="PROSITE" id="PS50263">
    <property type="entry name" value="CN_HYDROLASE"/>
    <property type="match status" value="1"/>
</dbReference>
<comment type="similarity">
    <text evidence="1">Belongs to the carbon-nitrogen hydrolase superfamily. NIT1/NIT2 family.</text>
</comment>
<dbReference type="InterPro" id="IPR045254">
    <property type="entry name" value="Nit1/2_C-N_Hydrolase"/>
</dbReference>
<accession>A0A0E9NRS3</accession>
<keyword evidence="3" id="KW-0808">Transferase</keyword>
<dbReference type="GO" id="GO:0046872">
    <property type="term" value="F:metal ion binding"/>
    <property type="evidence" value="ECO:0007669"/>
    <property type="project" value="UniProtKB-KW"/>
</dbReference>
<dbReference type="PROSITE" id="PS01227">
    <property type="entry name" value="UPF0012"/>
    <property type="match status" value="1"/>
</dbReference>
<dbReference type="InterPro" id="IPR003010">
    <property type="entry name" value="C-N_Hydrolase"/>
</dbReference>
<dbReference type="CDD" id="cd07572">
    <property type="entry name" value="nit"/>
    <property type="match status" value="1"/>
</dbReference>
<dbReference type="GO" id="GO:0008033">
    <property type="term" value="P:tRNA processing"/>
    <property type="evidence" value="ECO:0007669"/>
    <property type="project" value="UniProtKB-KW"/>
</dbReference>
<dbReference type="GO" id="GO:0005739">
    <property type="term" value="C:mitochondrion"/>
    <property type="evidence" value="ECO:0007669"/>
    <property type="project" value="TreeGrafter"/>
</dbReference>
<dbReference type="SUPFAM" id="SSF56317">
    <property type="entry name" value="Carbon-nitrogen hydrolase"/>
    <property type="match status" value="1"/>
</dbReference>
<organism evidence="10 11">
    <name type="scientific">Saitoella complicata (strain BCRC 22490 / CBS 7301 / JCM 7358 / NBRC 10748 / NRRL Y-17804)</name>
    <dbReference type="NCBI Taxonomy" id="698492"/>
    <lineage>
        <taxon>Eukaryota</taxon>
        <taxon>Fungi</taxon>
        <taxon>Dikarya</taxon>
        <taxon>Ascomycota</taxon>
        <taxon>Taphrinomycotina</taxon>
        <taxon>Taphrinomycotina incertae sedis</taxon>
        <taxon>Saitoella</taxon>
    </lineage>
</organism>
<dbReference type="InterPro" id="IPR017861">
    <property type="entry name" value="KAE1/TsaD"/>
</dbReference>
<evidence type="ECO:0000256" key="1">
    <source>
        <dbReference type="ARBA" id="ARBA00010613"/>
    </source>
</evidence>
<dbReference type="AlphaFoldDB" id="A0A0E9NRS3"/>
<dbReference type="GO" id="GO:0050152">
    <property type="term" value="F:omega-amidase activity"/>
    <property type="evidence" value="ECO:0007669"/>
    <property type="project" value="TreeGrafter"/>
</dbReference>
<evidence type="ECO:0000256" key="5">
    <source>
        <dbReference type="ARBA" id="ARBA00022723"/>
    </source>
</evidence>
<evidence type="ECO:0000256" key="7">
    <source>
        <dbReference type="ARBA" id="ARBA00023315"/>
    </source>
</evidence>
<evidence type="ECO:0000256" key="3">
    <source>
        <dbReference type="ARBA" id="ARBA00022679"/>
    </source>
</evidence>
<name>A0A0E9NRS3_SAICN</name>
<dbReference type="PRINTS" id="PR00789">
    <property type="entry name" value="OSIALOPTASE"/>
</dbReference>
<dbReference type="Proteomes" id="UP000033140">
    <property type="component" value="Unassembled WGS sequence"/>
</dbReference>
<dbReference type="EC" id="2.3.1.234" evidence="2"/>
<dbReference type="Pfam" id="PF00814">
    <property type="entry name" value="TsaD"/>
    <property type="match status" value="1"/>
</dbReference>
<dbReference type="Gene3D" id="3.60.110.10">
    <property type="entry name" value="Carbon-nitrogen hydrolase"/>
    <property type="match status" value="1"/>
</dbReference>
<dbReference type="Pfam" id="PF00795">
    <property type="entry name" value="CN_hydrolase"/>
    <property type="match status" value="1"/>
</dbReference>
<keyword evidence="11" id="KW-1185">Reference proteome</keyword>
<dbReference type="Gene3D" id="3.30.420.40">
    <property type="match status" value="1"/>
</dbReference>
<keyword evidence="5" id="KW-0479">Metal-binding</keyword>
<gene>
    <name evidence="10" type="ORF">G7K_6558-t1</name>
</gene>
<dbReference type="STRING" id="698492.A0A0E9NRS3"/>
<evidence type="ECO:0000313" key="11">
    <source>
        <dbReference type="Proteomes" id="UP000033140"/>
    </source>
</evidence>
<reference evidence="10 11" key="3">
    <citation type="journal article" date="2015" name="Genome Announc.">
        <title>Draft Genome Sequence of the Archiascomycetous Yeast Saitoella complicata.</title>
        <authorList>
            <person name="Yamauchi K."/>
            <person name="Kondo S."/>
            <person name="Hamamoto M."/>
            <person name="Takahashi Y."/>
            <person name="Ogura Y."/>
            <person name="Hayashi T."/>
            <person name="Nishida H."/>
        </authorList>
    </citation>
    <scope>NUCLEOTIDE SEQUENCE [LARGE SCALE GENOMIC DNA]</scope>
    <source>
        <strain evidence="10 11">NRRL Y-17804</strain>
    </source>
</reference>
<keyword evidence="6" id="KW-0378">Hydrolase</keyword>
<dbReference type="PANTHER" id="PTHR23088:SF30">
    <property type="entry name" value="OMEGA-AMIDASE NIT2"/>
    <property type="match status" value="1"/>
</dbReference>
<evidence type="ECO:0000313" key="10">
    <source>
        <dbReference type="EMBL" id="GAO52483.1"/>
    </source>
</evidence>
<dbReference type="GO" id="GO:0061711">
    <property type="term" value="F:tRNA N(6)-L-threonylcarbamoyladenine synthase activity"/>
    <property type="evidence" value="ECO:0007669"/>
    <property type="project" value="UniProtKB-EC"/>
</dbReference>